<evidence type="ECO:0000313" key="7">
    <source>
        <dbReference type="EMBL" id="EJD37528.1"/>
    </source>
</evidence>
<feature type="domain" description="C2H2-type" evidence="6">
    <location>
        <begin position="159"/>
        <end position="182"/>
    </location>
</feature>
<dbReference type="GO" id="GO:0008270">
    <property type="term" value="F:zinc ion binding"/>
    <property type="evidence" value="ECO:0007669"/>
    <property type="project" value="UniProtKB-KW"/>
</dbReference>
<proteinExistence type="predicted"/>
<dbReference type="PROSITE" id="PS00028">
    <property type="entry name" value="ZINC_FINGER_C2H2_1"/>
    <property type="match status" value="2"/>
</dbReference>
<feature type="region of interest" description="Disordered" evidence="5">
    <location>
        <begin position="56"/>
        <end position="110"/>
    </location>
</feature>
<dbReference type="PANTHER" id="PTHR23235">
    <property type="entry name" value="KRUEPPEL-LIKE TRANSCRIPTION FACTOR"/>
    <property type="match status" value="1"/>
</dbReference>
<dbReference type="eggNOG" id="KOG1721">
    <property type="taxonomic scope" value="Eukaryota"/>
</dbReference>
<name>J0WUE7_AURST</name>
<organism evidence="7 8">
    <name type="scientific">Auricularia subglabra (strain TFB-10046 / SS5)</name>
    <name type="common">White-rot fungus</name>
    <name type="synonym">Auricularia delicata (strain TFB10046)</name>
    <dbReference type="NCBI Taxonomy" id="717982"/>
    <lineage>
        <taxon>Eukaryota</taxon>
        <taxon>Fungi</taxon>
        <taxon>Dikarya</taxon>
        <taxon>Basidiomycota</taxon>
        <taxon>Agaricomycotina</taxon>
        <taxon>Agaricomycetes</taxon>
        <taxon>Auriculariales</taxon>
        <taxon>Auriculariaceae</taxon>
        <taxon>Auricularia</taxon>
    </lineage>
</organism>
<protein>
    <recommendedName>
        <fullName evidence="6">C2H2-type domain-containing protein</fullName>
    </recommendedName>
</protein>
<dbReference type="Gene3D" id="3.30.160.60">
    <property type="entry name" value="Classic Zinc Finger"/>
    <property type="match status" value="1"/>
</dbReference>
<sequence length="220" mass="24166">MARLPLRALMTHMITVNCRTAFHLAIAVRPAVLASDRPTVTLPPFRELVRGIDHHAGNAQRRGPPPPVPPPTVAPSRPRQRTTSLPAPPPAPATRAPPAGAPKLQASSREDWRGMTQLTVAVGPDGAWHCPVPECTRSYMSYGAVQTHHKRAHTDGKPYSCKFGCDARFAYEDELAEHIKTHPVTPDWPFVCGCGRRYKKYSSLYCHVKASAMSQCKAVH</sequence>
<dbReference type="InParanoid" id="J0WUE7"/>
<dbReference type="PANTHER" id="PTHR23235:SF120">
    <property type="entry name" value="KRUPPEL-LIKE FACTOR 15"/>
    <property type="match status" value="1"/>
</dbReference>
<keyword evidence="2 4" id="KW-0863">Zinc-finger</keyword>
<reference evidence="8" key="1">
    <citation type="journal article" date="2012" name="Science">
        <title>The Paleozoic origin of enzymatic lignin decomposition reconstructed from 31 fungal genomes.</title>
        <authorList>
            <person name="Floudas D."/>
            <person name="Binder M."/>
            <person name="Riley R."/>
            <person name="Barry K."/>
            <person name="Blanchette R.A."/>
            <person name="Henrissat B."/>
            <person name="Martinez A.T."/>
            <person name="Otillar R."/>
            <person name="Spatafora J.W."/>
            <person name="Yadav J.S."/>
            <person name="Aerts A."/>
            <person name="Benoit I."/>
            <person name="Boyd A."/>
            <person name="Carlson A."/>
            <person name="Copeland A."/>
            <person name="Coutinho P.M."/>
            <person name="de Vries R.P."/>
            <person name="Ferreira P."/>
            <person name="Findley K."/>
            <person name="Foster B."/>
            <person name="Gaskell J."/>
            <person name="Glotzer D."/>
            <person name="Gorecki P."/>
            <person name="Heitman J."/>
            <person name="Hesse C."/>
            <person name="Hori C."/>
            <person name="Igarashi K."/>
            <person name="Jurgens J.A."/>
            <person name="Kallen N."/>
            <person name="Kersten P."/>
            <person name="Kohler A."/>
            <person name="Kuees U."/>
            <person name="Kumar T.K.A."/>
            <person name="Kuo A."/>
            <person name="LaButti K."/>
            <person name="Larrondo L.F."/>
            <person name="Lindquist E."/>
            <person name="Ling A."/>
            <person name="Lombard V."/>
            <person name="Lucas S."/>
            <person name="Lundell T."/>
            <person name="Martin R."/>
            <person name="McLaughlin D.J."/>
            <person name="Morgenstern I."/>
            <person name="Morin E."/>
            <person name="Murat C."/>
            <person name="Nagy L.G."/>
            <person name="Nolan M."/>
            <person name="Ohm R.A."/>
            <person name="Patyshakuliyeva A."/>
            <person name="Rokas A."/>
            <person name="Ruiz-Duenas F.J."/>
            <person name="Sabat G."/>
            <person name="Salamov A."/>
            <person name="Samejima M."/>
            <person name="Schmutz J."/>
            <person name="Slot J.C."/>
            <person name="St John F."/>
            <person name="Stenlid J."/>
            <person name="Sun H."/>
            <person name="Sun S."/>
            <person name="Syed K."/>
            <person name="Tsang A."/>
            <person name="Wiebenga A."/>
            <person name="Young D."/>
            <person name="Pisabarro A."/>
            <person name="Eastwood D.C."/>
            <person name="Martin F."/>
            <person name="Cullen D."/>
            <person name="Grigoriev I.V."/>
            <person name="Hibbett D.S."/>
        </authorList>
    </citation>
    <scope>NUCLEOTIDE SEQUENCE [LARGE SCALE GENOMIC DNA]</scope>
    <source>
        <strain evidence="8">TFB10046</strain>
    </source>
</reference>
<evidence type="ECO:0000256" key="3">
    <source>
        <dbReference type="ARBA" id="ARBA00022833"/>
    </source>
</evidence>
<dbReference type="OrthoDB" id="8922241at2759"/>
<dbReference type="GO" id="GO:0000981">
    <property type="term" value="F:DNA-binding transcription factor activity, RNA polymerase II-specific"/>
    <property type="evidence" value="ECO:0007669"/>
    <property type="project" value="TreeGrafter"/>
</dbReference>
<evidence type="ECO:0000313" key="8">
    <source>
        <dbReference type="Proteomes" id="UP000006514"/>
    </source>
</evidence>
<keyword evidence="1" id="KW-0479">Metal-binding</keyword>
<evidence type="ECO:0000256" key="4">
    <source>
        <dbReference type="PROSITE-ProRule" id="PRU00042"/>
    </source>
</evidence>
<dbReference type="SUPFAM" id="SSF57667">
    <property type="entry name" value="beta-beta-alpha zinc fingers"/>
    <property type="match status" value="1"/>
</dbReference>
<dbReference type="GO" id="GO:0000978">
    <property type="term" value="F:RNA polymerase II cis-regulatory region sequence-specific DNA binding"/>
    <property type="evidence" value="ECO:0007669"/>
    <property type="project" value="TreeGrafter"/>
</dbReference>
<dbReference type="Proteomes" id="UP000006514">
    <property type="component" value="Unassembled WGS sequence"/>
</dbReference>
<dbReference type="SMART" id="SM00355">
    <property type="entry name" value="ZnF_C2H2"/>
    <property type="match status" value="2"/>
</dbReference>
<dbReference type="KEGG" id="adl:AURDEDRAFT_116764"/>
<keyword evidence="3" id="KW-0862">Zinc</keyword>
<evidence type="ECO:0000256" key="1">
    <source>
        <dbReference type="ARBA" id="ARBA00022723"/>
    </source>
</evidence>
<evidence type="ECO:0000259" key="6">
    <source>
        <dbReference type="PROSITE" id="PS50157"/>
    </source>
</evidence>
<dbReference type="PROSITE" id="PS50157">
    <property type="entry name" value="ZINC_FINGER_C2H2_2"/>
    <property type="match status" value="2"/>
</dbReference>
<evidence type="ECO:0000256" key="5">
    <source>
        <dbReference type="SAM" id="MobiDB-lite"/>
    </source>
</evidence>
<dbReference type="EMBL" id="JH687839">
    <property type="protein sequence ID" value="EJD37528.1"/>
    <property type="molecule type" value="Genomic_DNA"/>
</dbReference>
<feature type="compositionally biased region" description="Pro residues" evidence="5">
    <location>
        <begin position="63"/>
        <end position="73"/>
    </location>
</feature>
<gene>
    <name evidence="7" type="ORF">AURDEDRAFT_116764</name>
</gene>
<feature type="compositionally biased region" description="Low complexity" evidence="5">
    <location>
        <begin position="93"/>
        <end position="102"/>
    </location>
</feature>
<dbReference type="InterPro" id="IPR036236">
    <property type="entry name" value="Znf_C2H2_sf"/>
</dbReference>
<dbReference type="InterPro" id="IPR013087">
    <property type="entry name" value="Znf_C2H2_type"/>
</dbReference>
<evidence type="ECO:0000256" key="2">
    <source>
        <dbReference type="ARBA" id="ARBA00022771"/>
    </source>
</evidence>
<accession>J0WUE7</accession>
<dbReference type="AlphaFoldDB" id="J0WUE7"/>
<feature type="domain" description="C2H2-type" evidence="6">
    <location>
        <begin position="128"/>
        <end position="158"/>
    </location>
</feature>
<keyword evidence="8" id="KW-1185">Reference proteome</keyword>